<proteinExistence type="predicted"/>
<name>A0A9P6T4V9_9BASI</name>
<feature type="non-terminal residue" evidence="1">
    <location>
        <position position="1"/>
    </location>
</feature>
<dbReference type="AlphaFoldDB" id="A0A9P6T4V9"/>
<evidence type="ECO:0000313" key="1">
    <source>
        <dbReference type="EMBL" id="KAG0138891.1"/>
    </source>
</evidence>
<organism evidence="1 2">
    <name type="scientific">Cronartium quercuum f. sp. fusiforme G11</name>
    <dbReference type="NCBI Taxonomy" id="708437"/>
    <lineage>
        <taxon>Eukaryota</taxon>
        <taxon>Fungi</taxon>
        <taxon>Dikarya</taxon>
        <taxon>Basidiomycota</taxon>
        <taxon>Pucciniomycotina</taxon>
        <taxon>Pucciniomycetes</taxon>
        <taxon>Pucciniales</taxon>
        <taxon>Coleosporiaceae</taxon>
        <taxon>Cronartium</taxon>
    </lineage>
</organism>
<reference evidence="1" key="1">
    <citation type="submission" date="2013-11" db="EMBL/GenBank/DDBJ databases">
        <title>Genome sequence of the fusiform rust pathogen reveals effectors for host alternation and coevolution with pine.</title>
        <authorList>
            <consortium name="DOE Joint Genome Institute"/>
            <person name="Smith K."/>
            <person name="Pendleton A."/>
            <person name="Kubisiak T."/>
            <person name="Anderson C."/>
            <person name="Salamov A."/>
            <person name="Aerts A."/>
            <person name="Riley R."/>
            <person name="Clum A."/>
            <person name="Lindquist E."/>
            <person name="Ence D."/>
            <person name="Campbell M."/>
            <person name="Kronenberg Z."/>
            <person name="Feau N."/>
            <person name="Dhillon B."/>
            <person name="Hamelin R."/>
            <person name="Burleigh J."/>
            <person name="Smith J."/>
            <person name="Yandell M."/>
            <person name="Nelson C."/>
            <person name="Grigoriev I."/>
            <person name="Davis J."/>
        </authorList>
    </citation>
    <scope>NUCLEOTIDE SEQUENCE</scope>
    <source>
        <strain evidence="1">G11</strain>
    </source>
</reference>
<feature type="non-terminal residue" evidence="1">
    <location>
        <position position="56"/>
    </location>
</feature>
<comment type="caution">
    <text evidence="1">The sequence shown here is derived from an EMBL/GenBank/DDBJ whole genome shotgun (WGS) entry which is preliminary data.</text>
</comment>
<gene>
    <name evidence="1" type="ORF">CROQUDRAFT_14475</name>
</gene>
<evidence type="ECO:0000313" key="2">
    <source>
        <dbReference type="Proteomes" id="UP000886653"/>
    </source>
</evidence>
<dbReference type="EMBL" id="MU168293">
    <property type="protein sequence ID" value="KAG0138891.1"/>
    <property type="molecule type" value="Genomic_DNA"/>
</dbReference>
<protein>
    <submittedName>
        <fullName evidence="1">Uncharacterized protein</fullName>
    </submittedName>
</protein>
<sequence length="56" mass="6189">LVLCTCSQCIKAKYTDSSGKEVNGSCLHPATHRNHRSRMNAESEDAPILKVLAQEF</sequence>
<dbReference type="Proteomes" id="UP000886653">
    <property type="component" value="Unassembled WGS sequence"/>
</dbReference>
<keyword evidence="2" id="KW-1185">Reference proteome</keyword>
<accession>A0A9P6T4V9</accession>